<feature type="compositionally biased region" description="Basic and acidic residues" evidence="8">
    <location>
        <begin position="720"/>
        <end position="730"/>
    </location>
</feature>
<feature type="compositionally biased region" description="Low complexity" evidence="8">
    <location>
        <begin position="506"/>
        <end position="516"/>
    </location>
</feature>
<dbReference type="OrthoDB" id="6123at2759"/>
<feature type="compositionally biased region" description="Acidic residues" evidence="8">
    <location>
        <begin position="1144"/>
        <end position="1154"/>
    </location>
</feature>
<comment type="caution">
    <text evidence="10">The sequence shown here is derived from an EMBL/GenBank/DDBJ whole genome shotgun (WGS) entry which is preliminary data.</text>
</comment>
<evidence type="ECO:0000256" key="7">
    <source>
        <dbReference type="ARBA" id="ARBA00023242"/>
    </source>
</evidence>
<sequence>MTAMRGPRLQVGSAAWIGEERASALQVVQSEVEEFSYSAHNEIEWLNEHMAAILNENEVNITEAFKTPGKLRGKTPHTTRKANAAETRVPLSDVFAASPSTSKNLPSAHLSRFHPPQLHQVASKAVPLGVKPISPQRHVFSPQRPPPPRAMQDSGYYGSQDLIATDPSDDAEPEDLANPYSDIVLPPGGSSVRRSPVRKPAAVSPTKTFQAPRENQTTRALPDVPSDATQDEPESSPNESDRDDPPSEAPVTSPAAKQPPVSAERSDEPSDDEHSASEGSSPIRPVVRKSSLNFASLPAREPLNSGKSLGARQSRNSHFDNGNSSRTSYYQRQTGGKSLGNLAKRDSLNDDNPNGMDVDEDESSPAHEASETERPGLNHTKTYTQRLQDQISMLGKTQGSFGQTKQTSSTSVVQQNNTQAQSVTSPKAAPLEREPISTTPRASPEDDDDDWIEPPNTVKDATEPRPMLTKSFTADIMEGIQDKDDEYSTQADKQTSHGLFGHMKGSSSISTMPASSALTGGTAPLSKALSISNPNLAVSQDDMADTPSKSPSKSFRDSPLKQVKSKLSSILKSSRGLLASGAVVGADGKSLMSPSSTRLALHVGPSSESVVMKPQDIEAQPVEPTSPTKPIARRTRASTEREKEQKRRENEIKRMEEQMDKLDKAREKEREKARAFTQEQEKATIMEKEMAIKRSDERLAIKATPNPVKTGPPSPRKKRAGEESEPRQVDGDTDMSDAQPPMPPPSSSKPTLPTQTTRGKDIKRPVKPVKDSASKIKAPPTVIRVNTGSQHSQYHPAGSRVSTASHDTLNSTHSTASSKTSKSSYQVKSSAPILKAPPSAGRSKAAELAARKKEQEERESQRRREAKAEMERKRIAAQEEQRKQDQQRRLELERQRQQEEEKKSAQRQAAIEKAKQTRAPPPAVRSQPNGPPDAALAQQKSASSKTEGQPARPPSRLAGPRDDPSRPVNALLSNAAKAGAKRTLGPETSDETYSRPPPSRGGPAYQTKDSKRRRTSEHADDDSEVDHAPKIKGPPVRPSTGFKKDLPTKSAFQNGYAAAPHSATRDLFKAAVTAQHNSHIKAAHPLDMAQISKGPIPFAPGSNAAGSSHKTPARPGQLPSAKSTVKRSSPRFQTGDSIELPEIQTDDDDDDDEAQGMNVAAWADSPDLRRALMRQETMDPSQIFGPPAPLNMEEVFNKSKDKWHKFRQRTSSANWSGLDRLTEDDIRKDMAARDKLRRDGGWSYEMSKDML</sequence>
<feature type="compositionally biased region" description="Polar residues" evidence="8">
    <location>
        <begin position="784"/>
        <end position="793"/>
    </location>
</feature>
<evidence type="ECO:0000313" key="10">
    <source>
        <dbReference type="EMBL" id="RFU78744.1"/>
    </source>
</evidence>
<feature type="compositionally biased region" description="Basic and acidic residues" evidence="8">
    <location>
        <begin position="264"/>
        <end position="276"/>
    </location>
</feature>
<feature type="compositionally biased region" description="Polar residues" evidence="8">
    <location>
        <begin position="379"/>
        <end position="425"/>
    </location>
</feature>
<feature type="region of interest" description="Disordered" evidence="8">
    <location>
        <begin position="134"/>
        <end position="567"/>
    </location>
</feature>
<proteinExistence type="inferred from homology"/>
<keyword evidence="5" id="KW-0159">Chromosome partition</keyword>
<comment type="similarity">
    <text evidence="3">Belongs to the INCENP family.</text>
</comment>
<dbReference type="AlphaFoldDB" id="A0A395NS28"/>
<dbReference type="GO" id="GO:0005819">
    <property type="term" value="C:spindle"/>
    <property type="evidence" value="ECO:0007669"/>
    <property type="project" value="UniProtKB-SubCell"/>
</dbReference>
<gene>
    <name evidence="10" type="ORF">TARUN_3450</name>
</gene>
<dbReference type="GO" id="GO:0005634">
    <property type="term" value="C:nucleus"/>
    <property type="evidence" value="ECO:0007669"/>
    <property type="project" value="UniProtKB-SubCell"/>
</dbReference>
<feature type="compositionally biased region" description="Basic and acidic residues" evidence="8">
    <location>
        <begin position="637"/>
        <end position="700"/>
    </location>
</feature>
<accession>A0A395NS28</accession>
<protein>
    <submittedName>
        <fullName evidence="10">Inner centromere</fullName>
    </submittedName>
</protein>
<feature type="compositionally biased region" description="Polar residues" evidence="8">
    <location>
        <begin position="800"/>
        <end position="810"/>
    </location>
</feature>
<dbReference type="STRING" id="490622.A0A395NS28"/>
<comment type="subcellular location">
    <subcellularLocation>
        <location evidence="2">Cytoplasm</location>
        <location evidence="2">Cytoskeleton</location>
        <location evidence="2">Spindle</location>
    </subcellularLocation>
    <subcellularLocation>
        <location evidence="1">Nucleus</location>
    </subcellularLocation>
</comment>
<feature type="compositionally biased region" description="Low complexity" evidence="8">
    <location>
        <begin position="748"/>
        <end position="757"/>
    </location>
</feature>
<dbReference type="InterPro" id="IPR005635">
    <property type="entry name" value="Inner_centromere_prot_ARK-bd"/>
</dbReference>
<evidence type="ECO:0000259" key="9">
    <source>
        <dbReference type="Pfam" id="PF03941"/>
    </source>
</evidence>
<organism evidence="10 11">
    <name type="scientific">Trichoderma arundinaceum</name>
    <dbReference type="NCBI Taxonomy" id="490622"/>
    <lineage>
        <taxon>Eukaryota</taxon>
        <taxon>Fungi</taxon>
        <taxon>Dikarya</taxon>
        <taxon>Ascomycota</taxon>
        <taxon>Pezizomycotina</taxon>
        <taxon>Sordariomycetes</taxon>
        <taxon>Hypocreomycetidae</taxon>
        <taxon>Hypocreales</taxon>
        <taxon>Hypocreaceae</taxon>
        <taxon>Trichoderma</taxon>
    </lineage>
</organism>
<dbReference type="Proteomes" id="UP000266272">
    <property type="component" value="Unassembled WGS sequence"/>
</dbReference>
<dbReference type="CDD" id="cd22249">
    <property type="entry name" value="UDM1_RNF168_RNF169-like"/>
    <property type="match status" value="1"/>
</dbReference>
<evidence type="ECO:0000256" key="1">
    <source>
        <dbReference type="ARBA" id="ARBA00004123"/>
    </source>
</evidence>
<keyword evidence="4" id="KW-0963">Cytoplasm</keyword>
<evidence type="ECO:0000256" key="2">
    <source>
        <dbReference type="ARBA" id="ARBA00004186"/>
    </source>
</evidence>
<reference evidence="10 11" key="1">
    <citation type="journal article" date="2018" name="PLoS Pathog.">
        <title>Evolution of structural diversity of trichothecenes, a family of toxins produced by plant pathogenic and entomopathogenic fungi.</title>
        <authorList>
            <person name="Proctor R.H."/>
            <person name="McCormick S.P."/>
            <person name="Kim H.S."/>
            <person name="Cardoza R.E."/>
            <person name="Stanley A.M."/>
            <person name="Lindo L."/>
            <person name="Kelly A."/>
            <person name="Brown D.W."/>
            <person name="Lee T."/>
            <person name="Vaughan M.M."/>
            <person name="Alexander N.J."/>
            <person name="Busman M."/>
            <person name="Gutierrez S."/>
        </authorList>
    </citation>
    <scope>NUCLEOTIDE SEQUENCE [LARGE SCALE GENOMIC DNA]</scope>
    <source>
        <strain evidence="10 11">IBT 40837</strain>
    </source>
</reference>
<feature type="compositionally biased region" description="Basic and acidic residues" evidence="8">
    <location>
        <begin position="758"/>
        <end position="774"/>
    </location>
</feature>
<evidence type="ECO:0000256" key="4">
    <source>
        <dbReference type="ARBA" id="ARBA00022490"/>
    </source>
</evidence>
<keyword evidence="11" id="KW-1185">Reference proteome</keyword>
<feature type="compositionally biased region" description="Polar residues" evidence="8">
    <location>
        <begin position="488"/>
        <end position="497"/>
    </location>
</feature>
<feature type="region of interest" description="Disordered" evidence="8">
    <location>
        <begin position="1093"/>
        <end position="1156"/>
    </location>
</feature>
<evidence type="ECO:0000256" key="5">
    <source>
        <dbReference type="ARBA" id="ARBA00022829"/>
    </source>
</evidence>
<dbReference type="Pfam" id="PF03941">
    <property type="entry name" value="INCENP_ARK-bind"/>
    <property type="match status" value="1"/>
</dbReference>
<evidence type="ECO:0000256" key="3">
    <source>
        <dbReference type="ARBA" id="ARBA00010042"/>
    </source>
</evidence>
<feature type="compositionally biased region" description="Polar residues" evidence="8">
    <location>
        <begin position="529"/>
        <end position="538"/>
    </location>
</feature>
<feature type="compositionally biased region" description="Basic and acidic residues" evidence="8">
    <location>
        <begin position="849"/>
        <end position="915"/>
    </location>
</feature>
<name>A0A395NS28_TRIAR</name>
<dbReference type="GO" id="GO:0007059">
    <property type="term" value="P:chromosome segregation"/>
    <property type="evidence" value="ECO:0007669"/>
    <property type="project" value="UniProtKB-KW"/>
</dbReference>
<dbReference type="PANTHER" id="PTHR13142:SF1">
    <property type="entry name" value="INNER CENTROMERE PROTEIN"/>
    <property type="match status" value="1"/>
</dbReference>
<evidence type="ECO:0000313" key="11">
    <source>
        <dbReference type="Proteomes" id="UP000266272"/>
    </source>
</evidence>
<feature type="compositionally biased region" description="Polar residues" evidence="8">
    <location>
        <begin position="305"/>
        <end position="336"/>
    </location>
</feature>
<dbReference type="PANTHER" id="PTHR13142">
    <property type="entry name" value="INNER CENTROMERE PROTEIN"/>
    <property type="match status" value="1"/>
</dbReference>
<dbReference type="Gene3D" id="6.10.250.2990">
    <property type="match status" value="1"/>
</dbReference>
<evidence type="ECO:0000256" key="8">
    <source>
        <dbReference type="SAM" id="MobiDB-lite"/>
    </source>
</evidence>
<keyword evidence="6" id="KW-0206">Cytoskeleton</keyword>
<keyword evidence="7" id="KW-0539">Nucleus</keyword>
<feature type="compositionally biased region" description="Basic and acidic residues" evidence="8">
    <location>
        <begin position="364"/>
        <end position="376"/>
    </location>
</feature>
<evidence type="ECO:0000256" key="6">
    <source>
        <dbReference type="ARBA" id="ARBA00023212"/>
    </source>
</evidence>
<feature type="compositionally biased region" description="Low complexity" evidence="8">
    <location>
        <begin position="934"/>
        <end position="945"/>
    </location>
</feature>
<feature type="compositionally biased region" description="Low complexity" evidence="8">
    <location>
        <begin position="811"/>
        <end position="830"/>
    </location>
</feature>
<dbReference type="EMBL" id="PXOA01000195">
    <property type="protein sequence ID" value="RFU78744.1"/>
    <property type="molecule type" value="Genomic_DNA"/>
</dbReference>
<feature type="domain" description="Inner centromere protein ARK-binding" evidence="9">
    <location>
        <begin position="1142"/>
        <end position="1196"/>
    </location>
</feature>
<feature type="region of interest" description="Disordered" evidence="8">
    <location>
        <begin position="588"/>
        <end position="1048"/>
    </location>
</feature>
<feature type="compositionally biased region" description="Polar residues" evidence="8">
    <location>
        <begin position="205"/>
        <end position="219"/>
    </location>
</feature>